<proteinExistence type="predicted"/>
<evidence type="ECO:0000313" key="2">
    <source>
        <dbReference type="Proteomes" id="UP000814128"/>
    </source>
</evidence>
<protein>
    <submittedName>
        <fullName evidence="1">Uncharacterized protein</fullName>
    </submittedName>
</protein>
<dbReference type="Proteomes" id="UP000814128">
    <property type="component" value="Unassembled WGS sequence"/>
</dbReference>
<reference evidence="1" key="1">
    <citation type="submission" date="2021-02" db="EMBL/GenBank/DDBJ databases">
        <authorList>
            <consortium name="DOE Joint Genome Institute"/>
            <person name="Ahrendt S."/>
            <person name="Looney B.P."/>
            <person name="Miyauchi S."/>
            <person name="Morin E."/>
            <person name="Drula E."/>
            <person name="Courty P.E."/>
            <person name="Chicoki N."/>
            <person name="Fauchery L."/>
            <person name="Kohler A."/>
            <person name="Kuo A."/>
            <person name="Labutti K."/>
            <person name="Pangilinan J."/>
            <person name="Lipzen A."/>
            <person name="Riley R."/>
            <person name="Andreopoulos W."/>
            <person name="He G."/>
            <person name="Johnson J."/>
            <person name="Barry K.W."/>
            <person name="Grigoriev I.V."/>
            <person name="Nagy L."/>
            <person name="Hibbett D."/>
            <person name="Henrissat B."/>
            <person name="Matheny P.B."/>
            <person name="Labbe J."/>
            <person name="Martin F."/>
        </authorList>
    </citation>
    <scope>NUCLEOTIDE SEQUENCE</scope>
    <source>
        <strain evidence="1">EC-137</strain>
    </source>
</reference>
<name>A0ACB8QIV7_9AGAM</name>
<dbReference type="EMBL" id="MU273569">
    <property type="protein sequence ID" value="KAI0031751.1"/>
    <property type="molecule type" value="Genomic_DNA"/>
</dbReference>
<reference evidence="1" key="2">
    <citation type="journal article" date="2022" name="New Phytol.">
        <title>Evolutionary transition to the ectomycorrhizal habit in the genomes of a hyperdiverse lineage of mushroom-forming fungi.</title>
        <authorList>
            <person name="Looney B."/>
            <person name="Miyauchi S."/>
            <person name="Morin E."/>
            <person name="Drula E."/>
            <person name="Courty P.E."/>
            <person name="Kohler A."/>
            <person name="Kuo A."/>
            <person name="LaButti K."/>
            <person name="Pangilinan J."/>
            <person name="Lipzen A."/>
            <person name="Riley R."/>
            <person name="Andreopoulos W."/>
            <person name="He G."/>
            <person name="Johnson J."/>
            <person name="Nolan M."/>
            <person name="Tritt A."/>
            <person name="Barry K.W."/>
            <person name="Grigoriev I.V."/>
            <person name="Nagy L.G."/>
            <person name="Hibbett D."/>
            <person name="Henrissat B."/>
            <person name="Matheny P.B."/>
            <person name="Labbe J."/>
            <person name="Martin F.M."/>
        </authorList>
    </citation>
    <scope>NUCLEOTIDE SEQUENCE</scope>
    <source>
        <strain evidence="1">EC-137</strain>
    </source>
</reference>
<organism evidence="1 2">
    <name type="scientific">Vararia minispora EC-137</name>
    <dbReference type="NCBI Taxonomy" id="1314806"/>
    <lineage>
        <taxon>Eukaryota</taxon>
        <taxon>Fungi</taxon>
        <taxon>Dikarya</taxon>
        <taxon>Basidiomycota</taxon>
        <taxon>Agaricomycotina</taxon>
        <taxon>Agaricomycetes</taxon>
        <taxon>Russulales</taxon>
        <taxon>Lachnocladiaceae</taxon>
        <taxon>Vararia</taxon>
    </lineage>
</organism>
<sequence>MFEADSRKRPLSDQTVPVPAKKRALTDTNGSPTLVNGIASTPTPPPLSDEPKDQDNLEQFRKEAIFRRMKHYSRENDRNKARVAELERLKGSYEASVVVMGACWAQIVETIRDLLQPPDQAVLAPATEALLKLARRSPPPKDEELHETIDEKAHATRRLVSSLLQVSGVPLAKDDVYARYQKAQSEVTALHSQLVLLENQLDDSREQREALHAELVASNTRFDRLSSRTVQASLVRKQPGEDQPKEEGHVDIKSEERMKEPVLQASLPPAENAEALQQAQDRVQALEESKKSLEDEVESLKEELRVLKQETKTNIESLSQDALAANPFVLSMVSKAAALAERNKELLAAMESRQRDFEELKTKYEEEVKALEANNAMIEANFKALVDRRDEDLARIRRTRDEAIASHRELKHREESLFDLARLEVALSELARVKSLLAAQAGDEDLVAFFAREKSGDISYVDSLKERLAHAESEVAVLRSTLENLDATNPDLAEHIRSEADVRRQLAEVSNLLARYKATYGESSTLPPETHELSERLQDKEGELKALKLQVAQREQAESELYGELDKLTTAWESAEQHLKSKVFDLSSMEQQLRKINVEKAKLENKLYAAITAKDAALSEMKTFKRTGEKEQKIIATLQEAKKVQDQLVTQTKAALVKAEAHVDALSRREAEIRRKAAETETDLAQATHRLLERNALYTQVAKDLSQCERQRRKAEEELKVVRKEADRLRESLKSNPTATSQKEAELQKEVKNCYGLLKCSTCGLNIRNTYLTKCSHSFCRQCIDSRIATRQRKCPACNLAFGAGDVQHLYFQ</sequence>
<keyword evidence="2" id="KW-1185">Reference proteome</keyword>
<gene>
    <name evidence="1" type="ORF">K488DRAFT_86539</name>
</gene>
<accession>A0ACB8QIV7</accession>
<comment type="caution">
    <text evidence="1">The sequence shown here is derived from an EMBL/GenBank/DDBJ whole genome shotgun (WGS) entry which is preliminary data.</text>
</comment>
<evidence type="ECO:0000313" key="1">
    <source>
        <dbReference type="EMBL" id="KAI0031751.1"/>
    </source>
</evidence>